<keyword evidence="9" id="KW-1133">Transmembrane helix</keyword>
<dbReference type="InterPro" id="IPR036441">
    <property type="entry name" value="DHquinase_II_sf"/>
</dbReference>
<evidence type="ECO:0000256" key="1">
    <source>
        <dbReference type="ARBA" id="ARBA00001864"/>
    </source>
</evidence>
<evidence type="ECO:0000313" key="10">
    <source>
        <dbReference type="EMBL" id="GAA0723816.1"/>
    </source>
</evidence>
<feature type="active site" description="Proton acceptor" evidence="8">
    <location>
        <position position="25"/>
    </location>
</feature>
<feature type="binding site" evidence="8">
    <location>
        <position position="113"/>
    </location>
    <ligand>
        <name>substrate</name>
    </ligand>
</feature>
<dbReference type="EC" id="4.2.1.10" evidence="5 8"/>
<dbReference type="Gene3D" id="3.40.50.9100">
    <property type="entry name" value="Dehydroquinase, class II"/>
    <property type="match status" value="1"/>
</dbReference>
<dbReference type="EMBL" id="BAAACF010000001">
    <property type="protein sequence ID" value="GAA0723816.1"/>
    <property type="molecule type" value="Genomic_DNA"/>
</dbReference>
<keyword evidence="9" id="KW-0812">Transmembrane</keyword>
<dbReference type="Proteomes" id="UP001500339">
    <property type="component" value="Unassembled WGS sequence"/>
</dbReference>
<feature type="binding site" evidence="8">
    <location>
        <begin position="103"/>
        <end position="104"/>
    </location>
    <ligand>
        <name>substrate</name>
    </ligand>
</feature>
<dbReference type="NCBIfam" id="TIGR01088">
    <property type="entry name" value="aroQ"/>
    <property type="match status" value="1"/>
</dbReference>
<dbReference type="NCBIfam" id="NF003806">
    <property type="entry name" value="PRK05395.1-3"/>
    <property type="match status" value="1"/>
</dbReference>
<dbReference type="InterPro" id="IPR001874">
    <property type="entry name" value="DHquinase_II"/>
</dbReference>
<feature type="binding site" evidence="8">
    <location>
        <position position="89"/>
    </location>
    <ligand>
        <name>substrate</name>
    </ligand>
</feature>
<dbReference type="NCBIfam" id="NF003805">
    <property type="entry name" value="PRK05395.1-2"/>
    <property type="match status" value="1"/>
</dbReference>
<evidence type="ECO:0000256" key="4">
    <source>
        <dbReference type="ARBA" id="ARBA00011193"/>
    </source>
</evidence>
<protein>
    <recommendedName>
        <fullName evidence="5 8">3-dehydroquinate dehydratase</fullName>
        <shortName evidence="8">3-dehydroquinase</shortName>
        <ecNumber evidence="5 8">4.2.1.10</ecNumber>
    </recommendedName>
    <alternativeName>
        <fullName evidence="8">Type II DHQase</fullName>
    </alternativeName>
</protein>
<organism evidence="10 11">
    <name type="scientific">Clostridium malenominatum</name>
    <dbReference type="NCBI Taxonomy" id="1539"/>
    <lineage>
        <taxon>Bacteria</taxon>
        <taxon>Bacillati</taxon>
        <taxon>Bacillota</taxon>
        <taxon>Clostridia</taxon>
        <taxon>Eubacteriales</taxon>
        <taxon>Clostridiaceae</taxon>
        <taxon>Clostridium</taxon>
    </lineage>
</organism>
<comment type="pathway">
    <text evidence="2 8">Metabolic intermediate biosynthesis; chorismate biosynthesis; chorismate from D-erythrose 4-phosphate and phosphoenolpyruvate: step 3/7.</text>
</comment>
<keyword evidence="9" id="KW-0472">Membrane</keyword>
<evidence type="ECO:0000313" key="11">
    <source>
        <dbReference type="Proteomes" id="UP001500339"/>
    </source>
</evidence>
<feature type="binding site" evidence="8">
    <location>
        <position position="76"/>
    </location>
    <ligand>
        <name>substrate</name>
    </ligand>
</feature>
<dbReference type="PROSITE" id="PS01029">
    <property type="entry name" value="DEHYDROQUINASE_II"/>
    <property type="match status" value="1"/>
</dbReference>
<dbReference type="CDD" id="cd00466">
    <property type="entry name" value="DHQase_II"/>
    <property type="match status" value="1"/>
</dbReference>
<dbReference type="PANTHER" id="PTHR21272:SF3">
    <property type="entry name" value="CATABOLIC 3-DEHYDROQUINASE"/>
    <property type="match status" value="1"/>
</dbReference>
<feature type="binding site" evidence="8">
    <location>
        <position position="82"/>
    </location>
    <ligand>
        <name>substrate</name>
    </ligand>
</feature>
<name>A0ABN1IY77_9CLOT</name>
<dbReference type="PANTHER" id="PTHR21272">
    <property type="entry name" value="CATABOLIC 3-DEHYDROQUINASE"/>
    <property type="match status" value="1"/>
</dbReference>
<proteinExistence type="inferred from homology"/>
<keyword evidence="6 8" id="KW-0057">Aromatic amino acid biosynthesis</keyword>
<comment type="function">
    <text evidence="8">Catalyzes a trans-dehydration via an enolate intermediate.</text>
</comment>
<evidence type="ECO:0000256" key="2">
    <source>
        <dbReference type="ARBA" id="ARBA00004902"/>
    </source>
</evidence>
<feature type="transmembrane region" description="Helical" evidence="9">
    <location>
        <begin position="122"/>
        <end position="146"/>
    </location>
</feature>
<dbReference type="PIRSF" id="PIRSF001399">
    <property type="entry name" value="DHquinase_II"/>
    <property type="match status" value="1"/>
</dbReference>
<feature type="active site" description="Proton donor" evidence="8">
    <location>
        <position position="102"/>
    </location>
</feature>
<dbReference type="InterPro" id="IPR018509">
    <property type="entry name" value="DHquinase_II_CS"/>
</dbReference>
<evidence type="ECO:0000256" key="8">
    <source>
        <dbReference type="HAMAP-Rule" id="MF_00169"/>
    </source>
</evidence>
<comment type="subunit">
    <text evidence="4 8">Homododecamer.</text>
</comment>
<dbReference type="Pfam" id="PF01220">
    <property type="entry name" value="DHquinase_II"/>
    <property type="match status" value="1"/>
</dbReference>
<evidence type="ECO:0000256" key="5">
    <source>
        <dbReference type="ARBA" id="ARBA00012060"/>
    </source>
</evidence>
<evidence type="ECO:0000256" key="9">
    <source>
        <dbReference type="SAM" id="Phobius"/>
    </source>
</evidence>
<dbReference type="HAMAP" id="MF_00169">
    <property type="entry name" value="AroQ"/>
    <property type="match status" value="1"/>
</dbReference>
<keyword evidence="11" id="KW-1185">Reference proteome</keyword>
<sequence>MQPIKILIINGPNLNLLGVREKNVYGSLTLEEINNKVKNFQYGYEVSIDFFQSNNEGEIITTIGESMYKYSGIIINPAAYSHYSIAILDAIRSVNIPTVEVHLSNIYKREEYRRKSVTAEGCIGVITGFGYFGYIMSVNAIINYIIEGSSF</sequence>
<evidence type="ECO:0000256" key="7">
    <source>
        <dbReference type="ARBA" id="ARBA00023239"/>
    </source>
</evidence>
<evidence type="ECO:0000256" key="6">
    <source>
        <dbReference type="ARBA" id="ARBA00023141"/>
    </source>
</evidence>
<keyword evidence="7 8" id="KW-0456">Lyase</keyword>
<comment type="catalytic activity">
    <reaction evidence="1 8">
        <text>3-dehydroquinate = 3-dehydroshikimate + H2O</text>
        <dbReference type="Rhea" id="RHEA:21096"/>
        <dbReference type="ChEBI" id="CHEBI:15377"/>
        <dbReference type="ChEBI" id="CHEBI:16630"/>
        <dbReference type="ChEBI" id="CHEBI:32364"/>
        <dbReference type="EC" id="4.2.1.10"/>
    </reaction>
</comment>
<evidence type="ECO:0000256" key="3">
    <source>
        <dbReference type="ARBA" id="ARBA00011037"/>
    </source>
</evidence>
<gene>
    <name evidence="8 10" type="primary">aroQ</name>
    <name evidence="10" type="ORF">GCM10008905_16900</name>
</gene>
<dbReference type="NCBIfam" id="NF003807">
    <property type="entry name" value="PRK05395.1-4"/>
    <property type="match status" value="1"/>
</dbReference>
<comment type="caution">
    <text evidence="10">The sequence shown here is derived from an EMBL/GenBank/DDBJ whole genome shotgun (WGS) entry which is preliminary data.</text>
</comment>
<feature type="site" description="Transition state stabilizer" evidence="8">
    <location>
        <position position="20"/>
    </location>
</feature>
<accession>A0ABN1IY77</accession>
<keyword evidence="8" id="KW-0028">Amino-acid biosynthesis</keyword>
<comment type="similarity">
    <text evidence="3 8">Belongs to the type-II 3-dehydroquinase family.</text>
</comment>
<reference evidence="10 11" key="1">
    <citation type="journal article" date="2019" name="Int. J. Syst. Evol. Microbiol.">
        <title>The Global Catalogue of Microorganisms (GCM) 10K type strain sequencing project: providing services to taxonomists for standard genome sequencing and annotation.</title>
        <authorList>
            <consortium name="The Broad Institute Genomics Platform"/>
            <consortium name="The Broad Institute Genome Sequencing Center for Infectious Disease"/>
            <person name="Wu L."/>
            <person name="Ma J."/>
        </authorList>
    </citation>
    <scope>NUCLEOTIDE SEQUENCE [LARGE SCALE GENOMIC DNA]</scope>
    <source>
        <strain evidence="10 11">JCM 1405</strain>
    </source>
</reference>
<dbReference type="SUPFAM" id="SSF52304">
    <property type="entry name" value="Type II 3-dehydroquinate dehydratase"/>
    <property type="match status" value="1"/>
</dbReference>